<evidence type="ECO:0000256" key="2">
    <source>
        <dbReference type="ARBA" id="ARBA00022448"/>
    </source>
</evidence>
<keyword evidence="8 9" id="KW-0998">Cell outer membrane</keyword>
<reference evidence="15 16" key="1">
    <citation type="submission" date="2024-08" db="EMBL/GenBank/DDBJ databases">
        <authorList>
            <person name="Ishaq N."/>
        </authorList>
    </citation>
    <scope>NUCLEOTIDE SEQUENCE [LARGE SCALE GENOMIC DNA]</scope>
    <source>
        <strain evidence="15 16">DSM 18651</strain>
    </source>
</reference>
<keyword evidence="6 11" id="KW-0798">TonB box</keyword>
<gene>
    <name evidence="15" type="ORF">ACCI49_02015</name>
</gene>
<evidence type="ECO:0000313" key="16">
    <source>
        <dbReference type="Proteomes" id="UP001569428"/>
    </source>
</evidence>
<keyword evidence="7 9" id="KW-0472">Membrane</keyword>
<comment type="similarity">
    <text evidence="9 11">Belongs to the TonB-dependent receptor family.</text>
</comment>
<dbReference type="InterPro" id="IPR010917">
    <property type="entry name" value="TonB_rcpt_CS"/>
</dbReference>
<keyword evidence="4 9" id="KW-0812">Transmembrane</keyword>
<proteinExistence type="inferred from homology"/>
<dbReference type="Pfam" id="PF07715">
    <property type="entry name" value="Plug"/>
    <property type="match status" value="1"/>
</dbReference>
<evidence type="ECO:0000256" key="4">
    <source>
        <dbReference type="ARBA" id="ARBA00022692"/>
    </source>
</evidence>
<keyword evidence="3 9" id="KW-1134">Transmembrane beta strand</keyword>
<evidence type="ECO:0000256" key="12">
    <source>
        <dbReference type="SAM" id="SignalP"/>
    </source>
</evidence>
<dbReference type="InterPro" id="IPR036942">
    <property type="entry name" value="Beta-barrel_TonB_sf"/>
</dbReference>
<evidence type="ECO:0000256" key="3">
    <source>
        <dbReference type="ARBA" id="ARBA00022452"/>
    </source>
</evidence>
<dbReference type="InterPro" id="IPR039426">
    <property type="entry name" value="TonB-dep_rcpt-like"/>
</dbReference>
<evidence type="ECO:0000313" key="15">
    <source>
        <dbReference type="EMBL" id="MFA0809680.1"/>
    </source>
</evidence>
<dbReference type="InterPro" id="IPR012910">
    <property type="entry name" value="Plug_dom"/>
</dbReference>
<keyword evidence="16" id="KW-1185">Reference proteome</keyword>
<evidence type="ECO:0000256" key="6">
    <source>
        <dbReference type="ARBA" id="ARBA00023077"/>
    </source>
</evidence>
<dbReference type="Proteomes" id="UP001569428">
    <property type="component" value="Unassembled WGS sequence"/>
</dbReference>
<dbReference type="Pfam" id="PF00593">
    <property type="entry name" value="TonB_dep_Rec_b-barrel"/>
    <property type="match status" value="1"/>
</dbReference>
<dbReference type="SUPFAM" id="SSF56935">
    <property type="entry name" value="Porins"/>
    <property type="match status" value="1"/>
</dbReference>
<dbReference type="PANTHER" id="PTHR30442">
    <property type="entry name" value="IRON III DICITRATE TRANSPORT PROTEIN FECA"/>
    <property type="match status" value="1"/>
</dbReference>
<organism evidence="15 16">
    <name type="scientific">Microbulbifer epialgicus</name>
    <dbReference type="NCBI Taxonomy" id="393907"/>
    <lineage>
        <taxon>Bacteria</taxon>
        <taxon>Pseudomonadati</taxon>
        <taxon>Pseudomonadota</taxon>
        <taxon>Gammaproteobacteria</taxon>
        <taxon>Cellvibrionales</taxon>
        <taxon>Microbulbiferaceae</taxon>
        <taxon>Microbulbifer</taxon>
    </lineage>
</organism>
<dbReference type="PROSITE" id="PS52016">
    <property type="entry name" value="TONB_DEPENDENT_REC_3"/>
    <property type="match status" value="1"/>
</dbReference>
<protein>
    <submittedName>
        <fullName evidence="15">TonB-dependent receptor family protein</fullName>
    </submittedName>
</protein>
<evidence type="ECO:0000256" key="9">
    <source>
        <dbReference type="PROSITE-ProRule" id="PRU01360"/>
    </source>
</evidence>
<dbReference type="EMBL" id="JBGMEK010000002">
    <property type="protein sequence ID" value="MFA0809680.1"/>
    <property type="molecule type" value="Genomic_DNA"/>
</dbReference>
<evidence type="ECO:0000256" key="8">
    <source>
        <dbReference type="ARBA" id="ARBA00023237"/>
    </source>
</evidence>
<dbReference type="CDD" id="cd01347">
    <property type="entry name" value="ligand_gated_channel"/>
    <property type="match status" value="1"/>
</dbReference>
<dbReference type="PANTHER" id="PTHR30442:SF0">
    <property type="entry name" value="FE(3+) DICITRATE TRANSPORT PROTEIN FECA"/>
    <property type="match status" value="1"/>
</dbReference>
<evidence type="ECO:0000259" key="14">
    <source>
        <dbReference type="Pfam" id="PF07715"/>
    </source>
</evidence>
<comment type="subcellular location">
    <subcellularLocation>
        <location evidence="1 9">Cell outer membrane</location>
        <topology evidence="1 9">Multi-pass membrane protein</topology>
    </subcellularLocation>
</comment>
<sequence length="729" mass="80627">MKRFFLSPLAFALAAITAVPSLAEQRLETITVIGDPESISNLPGSAHLVDADELAEFEYVDINRMMRSVPGVYILEEDGYGLRPNIGIRGAQGGRSAKISLMEDGVLVAPAPYSAPEAYYFPSAGRMDAIEVLKGPAALQYGPFTVGGAVNMLSTPIPTSSQGMVQLEAGEYGETRLHAHYGTSTENTGWLLETQQQYADGFREIDRSDSADIAKEDYLLKGRLQSDADATYRQQLDIKLQYSEEESGMSYLGLTDADFNDDPNRRYGISALDEMQNRHSTVQLNHSIELSDNFTLHTQAYYNKFKRDWFKVSEGELIDAVNTGGTVDGVIDPQAVLDGTEDYTFGIKHNNREYEAEGLQISADWRFNTGAIVHELTFGLRQHQDEVDRYQPVEIYNQIDGQLVFDSVELPSASNNRIEEAEATSFFVYDDIKLNDKLTLTAVLRYEDVETEQQRYGDADRTEKGSYRSNQVDEWLPGLGLVYQASEQWSLLAGVHRGFAPPGAGAADGQGPELSTNYEWGARFDNGSVSAELIAFYSDYENAVQNCSVAVECPNGADSGTYQLGEAEIKGLEASFGGEWVLANGWAVPMRATYTYTDGEISADQDRISEDDEDYLRAGDNLQDLPENVFAVSAGLDSGAAWRINLTAAYQDEMCVDYECNRDDSSEQLDYTESLWVVDAAAHYDFSAGLTGYLKVDNLFDEQVIISRSPDGARANRPRTATLGMKYTF</sequence>
<dbReference type="InterPro" id="IPR000531">
    <property type="entry name" value="Beta-barrel_TonB"/>
</dbReference>
<dbReference type="InterPro" id="IPR037066">
    <property type="entry name" value="Plug_dom_sf"/>
</dbReference>
<evidence type="ECO:0000256" key="1">
    <source>
        <dbReference type="ARBA" id="ARBA00004571"/>
    </source>
</evidence>
<evidence type="ECO:0000256" key="10">
    <source>
        <dbReference type="PROSITE-ProRule" id="PRU10144"/>
    </source>
</evidence>
<keyword evidence="5 12" id="KW-0732">Signal</keyword>
<dbReference type="Gene3D" id="2.170.130.10">
    <property type="entry name" value="TonB-dependent receptor, plug domain"/>
    <property type="match status" value="1"/>
</dbReference>
<name>A0ABV4NW19_9GAMM</name>
<feature type="domain" description="TonB-dependent receptor plug" evidence="14">
    <location>
        <begin position="40"/>
        <end position="149"/>
    </location>
</feature>
<evidence type="ECO:0000256" key="7">
    <source>
        <dbReference type="ARBA" id="ARBA00023136"/>
    </source>
</evidence>
<evidence type="ECO:0000256" key="11">
    <source>
        <dbReference type="RuleBase" id="RU003357"/>
    </source>
</evidence>
<accession>A0ABV4NW19</accession>
<evidence type="ECO:0000259" key="13">
    <source>
        <dbReference type="Pfam" id="PF00593"/>
    </source>
</evidence>
<feature type="chain" id="PRO_5046358047" evidence="12">
    <location>
        <begin position="24"/>
        <end position="729"/>
    </location>
</feature>
<feature type="signal peptide" evidence="12">
    <location>
        <begin position="1"/>
        <end position="23"/>
    </location>
</feature>
<feature type="short sequence motif" description="TonB C-terminal box" evidence="10">
    <location>
        <begin position="712"/>
        <end position="729"/>
    </location>
</feature>
<evidence type="ECO:0000256" key="5">
    <source>
        <dbReference type="ARBA" id="ARBA00022729"/>
    </source>
</evidence>
<dbReference type="RefSeq" id="WP_371837295.1">
    <property type="nucleotide sequence ID" value="NZ_JBGMEK010000002.1"/>
</dbReference>
<feature type="domain" description="TonB-dependent receptor-like beta-barrel" evidence="13">
    <location>
        <begin position="234"/>
        <end position="699"/>
    </location>
</feature>
<keyword evidence="15" id="KW-0675">Receptor</keyword>
<comment type="caution">
    <text evidence="15">The sequence shown here is derived from an EMBL/GenBank/DDBJ whole genome shotgun (WGS) entry which is preliminary data.</text>
</comment>
<dbReference type="Gene3D" id="2.40.170.20">
    <property type="entry name" value="TonB-dependent receptor, beta-barrel domain"/>
    <property type="match status" value="1"/>
</dbReference>
<dbReference type="PROSITE" id="PS01156">
    <property type="entry name" value="TONB_DEPENDENT_REC_2"/>
    <property type="match status" value="1"/>
</dbReference>
<keyword evidence="2 9" id="KW-0813">Transport</keyword>